<organism evidence="9 10">
    <name type="scientific">Allosaccharopolyspora coralli</name>
    <dbReference type="NCBI Taxonomy" id="2665642"/>
    <lineage>
        <taxon>Bacteria</taxon>
        <taxon>Bacillati</taxon>
        <taxon>Actinomycetota</taxon>
        <taxon>Actinomycetes</taxon>
        <taxon>Pseudonocardiales</taxon>
        <taxon>Pseudonocardiaceae</taxon>
        <taxon>Allosaccharopolyspora</taxon>
    </lineage>
</organism>
<dbReference type="InterPro" id="IPR001080">
    <property type="entry name" value="3Fe4S_ferredoxin"/>
</dbReference>
<dbReference type="Proteomes" id="UP000371041">
    <property type="component" value="Chromosome"/>
</dbReference>
<evidence type="ECO:0000256" key="8">
    <source>
        <dbReference type="RuleBase" id="RU368020"/>
    </source>
</evidence>
<keyword evidence="2 8" id="KW-0813">Transport</keyword>
<evidence type="ECO:0000313" key="10">
    <source>
        <dbReference type="Proteomes" id="UP000371041"/>
    </source>
</evidence>
<reference evidence="10" key="1">
    <citation type="submission" date="2019-11" db="EMBL/GenBank/DDBJ databases">
        <title>The complete genome sequence of Saccharopolyspora sp. E2A.</title>
        <authorList>
            <person name="Zhang G."/>
        </authorList>
    </citation>
    <scope>NUCLEOTIDE SEQUENCE [LARGE SCALE GENOMIC DNA]</scope>
    <source>
        <strain evidence="10">E2A</strain>
    </source>
</reference>
<dbReference type="Pfam" id="PF13370">
    <property type="entry name" value="Fer4_13"/>
    <property type="match status" value="1"/>
</dbReference>
<gene>
    <name evidence="9" type="ORF">GIY23_06450</name>
</gene>
<keyword evidence="3 8" id="KW-0479">Metal-binding</keyword>
<proteinExistence type="predicted"/>
<dbReference type="EMBL" id="CP045929">
    <property type="protein sequence ID" value="QGK69220.1"/>
    <property type="molecule type" value="Genomic_DNA"/>
</dbReference>
<dbReference type="RefSeq" id="WP_154075820.1">
    <property type="nucleotide sequence ID" value="NZ_CP045929.1"/>
</dbReference>
<dbReference type="GO" id="GO:0009055">
    <property type="term" value="F:electron transfer activity"/>
    <property type="evidence" value="ECO:0007669"/>
    <property type="project" value="UniProtKB-UniRule"/>
</dbReference>
<dbReference type="GO" id="GO:0005506">
    <property type="term" value="F:iron ion binding"/>
    <property type="evidence" value="ECO:0007669"/>
    <property type="project" value="UniProtKB-UniRule"/>
</dbReference>
<keyword evidence="10" id="KW-1185">Reference proteome</keyword>
<dbReference type="PANTHER" id="PTHR36923:SF3">
    <property type="entry name" value="FERREDOXIN"/>
    <property type="match status" value="1"/>
</dbReference>
<dbReference type="InterPro" id="IPR051269">
    <property type="entry name" value="Fe-S_cluster_ET"/>
</dbReference>
<dbReference type="SUPFAM" id="SSF54862">
    <property type="entry name" value="4Fe-4S ferredoxins"/>
    <property type="match status" value="1"/>
</dbReference>
<comment type="function">
    <text evidence="8">Ferredoxins are iron-sulfur proteins that transfer electrons in a wide variety of metabolic reactions.</text>
</comment>
<evidence type="ECO:0000256" key="5">
    <source>
        <dbReference type="ARBA" id="ARBA00023004"/>
    </source>
</evidence>
<dbReference type="PANTHER" id="PTHR36923">
    <property type="entry name" value="FERREDOXIN"/>
    <property type="match status" value="1"/>
</dbReference>
<dbReference type="KEGG" id="sace:GIY23_06450"/>
<evidence type="ECO:0000256" key="3">
    <source>
        <dbReference type="ARBA" id="ARBA00022723"/>
    </source>
</evidence>
<dbReference type="AlphaFoldDB" id="A0A5Q3Q5V7"/>
<dbReference type="Gene3D" id="3.30.70.20">
    <property type="match status" value="1"/>
</dbReference>
<dbReference type="GO" id="GO:0051538">
    <property type="term" value="F:3 iron, 4 sulfur cluster binding"/>
    <property type="evidence" value="ECO:0007669"/>
    <property type="project" value="UniProtKB-KW"/>
</dbReference>
<accession>A0A5Q3Q5V7</accession>
<keyword evidence="5 8" id="KW-0408">Iron</keyword>
<evidence type="ECO:0000256" key="1">
    <source>
        <dbReference type="ARBA" id="ARBA00001927"/>
    </source>
</evidence>
<sequence>MMWSVEVDQDTCVGSGMCNAAAPELFLLEGSTSVALRPTAEPAEDVRDAAESCPVEAITIRDTDTGAIEAPTDT</sequence>
<evidence type="ECO:0000256" key="7">
    <source>
        <dbReference type="ARBA" id="ARBA00023291"/>
    </source>
</evidence>
<evidence type="ECO:0000313" key="9">
    <source>
        <dbReference type="EMBL" id="QGK69220.1"/>
    </source>
</evidence>
<keyword evidence="6 8" id="KW-0411">Iron-sulfur</keyword>
<evidence type="ECO:0000256" key="2">
    <source>
        <dbReference type="ARBA" id="ARBA00022448"/>
    </source>
</evidence>
<comment type="cofactor">
    <cofactor evidence="1">
        <name>[3Fe-4S] cluster</name>
        <dbReference type="ChEBI" id="CHEBI:21137"/>
    </cofactor>
</comment>
<evidence type="ECO:0000256" key="4">
    <source>
        <dbReference type="ARBA" id="ARBA00022982"/>
    </source>
</evidence>
<keyword evidence="4 8" id="KW-0249">Electron transport</keyword>
<protein>
    <recommendedName>
        <fullName evidence="8">Ferredoxin</fullName>
    </recommendedName>
</protein>
<keyword evidence="7" id="KW-0003">3Fe-4S</keyword>
<dbReference type="PRINTS" id="PR00352">
    <property type="entry name" value="3FE4SFRDOXIN"/>
</dbReference>
<evidence type="ECO:0000256" key="6">
    <source>
        <dbReference type="ARBA" id="ARBA00023014"/>
    </source>
</evidence>
<name>A0A5Q3Q5V7_9PSEU</name>